<reference evidence="16 17" key="1">
    <citation type="journal article" date="2018" name="PLoS Genet.">
        <title>Population sequencing reveals clonal diversity and ancestral inbreeding in the grapevine cultivar Chardonnay.</title>
        <authorList>
            <person name="Roach M.J."/>
            <person name="Johnson D.L."/>
            <person name="Bohlmann J."/>
            <person name="van Vuuren H.J."/>
            <person name="Jones S.J."/>
            <person name="Pretorius I.S."/>
            <person name="Schmidt S.A."/>
            <person name="Borneman A.R."/>
        </authorList>
    </citation>
    <scope>NUCLEOTIDE SEQUENCE [LARGE SCALE GENOMIC DNA]</scope>
    <source>
        <strain evidence="17">cv. Chardonnay</strain>
        <tissue evidence="16">Leaf</tissue>
    </source>
</reference>
<evidence type="ECO:0000256" key="6">
    <source>
        <dbReference type="ARBA" id="ARBA00022741"/>
    </source>
</evidence>
<evidence type="ECO:0000313" key="17">
    <source>
        <dbReference type="Proteomes" id="UP000288805"/>
    </source>
</evidence>
<dbReference type="EMBL" id="QGNW01000236">
    <property type="protein sequence ID" value="RVW82768.1"/>
    <property type="molecule type" value="Genomic_DNA"/>
</dbReference>
<dbReference type="InterPro" id="IPR001245">
    <property type="entry name" value="Ser-Thr/Tyr_kinase_cat_dom"/>
</dbReference>
<keyword evidence="11" id="KW-0325">Glycoprotein</keyword>
<evidence type="ECO:0000256" key="11">
    <source>
        <dbReference type="ARBA" id="ARBA00023180"/>
    </source>
</evidence>
<name>A0A438HE77_VITVI</name>
<dbReference type="PANTHER" id="PTHR34590:SF15">
    <property type="entry name" value="PROTEIN KINASE DOMAIN-CONTAINING PROTEIN"/>
    <property type="match status" value="1"/>
</dbReference>
<dbReference type="InterPro" id="IPR000719">
    <property type="entry name" value="Prot_kinase_dom"/>
</dbReference>
<dbReference type="SMART" id="SM00220">
    <property type="entry name" value="S_TKc"/>
    <property type="match status" value="1"/>
</dbReference>
<keyword evidence="5" id="KW-0732">Signal</keyword>
<dbReference type="GO" id="GO:0005524">
    <property type="term" value="F:ATP binding"/>
    <property type="evidence" value="ECO:0007669"/>
    <property type="project" value="UniProtKB-UniRule"/>
</dbReference>
<dbReference type="GO" id="GO:0004674">
    <property type="term" value="F:protein serine/threonine kinase activity"/>
    <property type="evidence" value="ECO:0007669"/>
    <property type="project" value="UniProtKB-KW"/>
</dbReference>
<dbReference type="PROSITE" id="PS50011">
    <property type="entry name" value="PROTEIN_KINASE_DOM"/>
    <property type="match status" value="1"/>
</dbReference>
<comment type="caution">
    <text evidence="16">The sequence shown here is derived from an EMBL/GenBank/DDBJ whole genome shotgun (WGS) entry which is preliminary data.</text>
</comment>
<dbReference type="PROSITE" id="PS00108">
    <property type="entry name" value="PROTEIN_KINASE_ST"/>
    <property type="match status" value="1"/>
</dbReference>
<dbReference type="InterPro" id="IPR045272">
    <property type="entry name" value="ANXUR1/2-like"/>
</dbReference>
<gene>
    <name evidence="16" type="primary">FER_4</name>
    <name evidence="16" type="ORF">CK203_046946</name>
</gene>
<dbReference type="Gene3D" id="1.10.510.10">
    <property type="entry name" value="Transferase(Phosphotransferase) domain 1"/>
    <property type="match status" value="1"/>
</dbReference>
<feature type="binding site" evidence="12">
    <location>
        <position position="542"/>
    </location>
    <ligand>
        <name>ATP</name>
        <dbReference type="ChEBI" id="CHEBI:30616"/>
    </ligand>
</feature>
<dbReference type="Gene3D" id="3.30.200.20">
    <property type="entry name" value="Phosphorylase Kinase, domain 1"/>
    <property type="match status" value="1"/>
</dbReference>
<keyword evidence="2" id="KW-0723">Serine/threonine-protein kinase</keyword>
<proteinExistence type="predicted"/>
<dbReference type="GO" id="GO:0010038">
    <property type="term" value="P:response to metal ion"/>
    <property type="evidence" value="ECO:0007669"/>
    <property type="project" value="UniProtKB-ARBA"/>
</dbReference>
<dbReference type="InterPro" id="IPR024788">
    <property type="entry name" value="Malectin-like_Carb-bd_dom"/>
</dbReference>
<evidence type="ECO:0000256" key="2">
    <source>
        <dbReference type="ARBA" id="ARBA00022527"/>
    </source>
</evidence>
<dbReference type="PROSITE" id="PS00107">
    <property type="entry name" value="PROTEIN_KINASE_ATP"/>
    <property type="match status" value="1"/>
</dbReference>
<evidence type="ECO:0000256" key="8">
    <source>
        <dbReference type="ARBA" id="ARBA00022840"/>
    </source>
</evidence>
<evidence type="ECO:0000256" key="10">
    <source>
        <dbReference type="ARBA" id="ARBA00023136"/>
    </source>
</evidence>
<dbReference type="InterPro" id="IPR011009">
    <property type="entry name" value="Kinase-like_dom_sf"/>
</dbReference>
<dbReference type="FunFam" id="1.10.510.10:FF:000252">
    <property type="entry name" value="Receptor-like protein kinase FERONIA"/>
    <property type="match status" value="1"/>
</dbReference>
<dbReference type="Gene3D" id="2.60.120.430">
    <property type="entry name" value="Galactose-binding lectin"/>
    <property type="match status" value="2"/>
</dbReference>
<accession>A0A438HE77</accession>
<evidence type="ECO:0000256" key="7">
    <source>
        <dbReference type="ARBA" id="ARBA00022777"/>
    </source>
</evidence>
<keyword evidence="9 14" id="KW-1133">Transmembrane helix</keyword>
<keyword evidence="7 16" id="KW-0418">Kinase</keyword>
<evidence type="ECO:0000256" key="5">
    <source>
        <dbReference type="ARBA" id="ARBA00022729"/>
    </source>
</evidence>
<feature type="region of interest" description="Disordered" evidence="13">
    <location>
        <begin position="796"/>
        <end position="849"/>
    </location>
</feature>
<evidence type="ECO:0000256" key="3">
    <source>
        <dbReference type="ARBA" id="ARBA00022679"/>
    </source>
</evidence>
<evidence type="ECO:0000256" key="4">
    <source>
        <dbReference type="ARBA" id="ARBA00022692"/>
    </source>
</evidence>
<keyword evidence="16" id="KW-0675">Receptor</keyword>
<evidence type="ECO:0000256" key="1">
    <source>
        <dbReference type="ARBA" id="ARBA00004479"/>
    </source>
</evidence>
<dbReference type="InterPro" id="IPR008271">
    <property type="entry name" value="Ser/Thr_kinase_AS"/>
</dbReference>
<keyword evidence="6 12" id="KW-0547">Nucleotide-binding</keyword>
<dbReference type="FunFam" id="3.30.200.20:FF:000039">
    <property type="entry name" value="receptor-like protein kinase FERONIA"/>
    <property type="match status" value="1"/>
</dbReference>
<dbReference type="CDD" id="cd14066">
    <property type="entry name" value="STKc_IRAK"/>
    <property type="match status" value="1"/>
</dbReference>
<dbReference type="SUPFAM" id="SSF56112">
    <property type="entry name" value="Protein kinase-like (PK-like)"/>
    <property type="match status" value="1"/>
</dbReference>
<dbReference type="Proteomes" id="UP000288805">
    <property type="component" value="Unassembled WGS sequence"/>
</dbReference>
<evidence type="ECO:0000259" key="15">
    <source>
        <dbReference type="PROSITE" id="PS50011"/>
    </source>
</evidence>
<evidence type="ECO:0000256" key="9">
    <source>
        <dbReference type="ARBA" id="ARBA00022989"/>
    </source>
</evidence>
<protein>
    <submittedName>
        <fullName evidence="16">Receptor-like protein kinase FERONIA</fullName>
    </submittedName>
</protein>
<dbReference type="GO" id="GO:0016020">
    <property type="term" value="C:membrane"/>
    <property type="evidence" value="ECO:0007669"/>
    <property type="project" value="UniProtKB-SubCell"/>
</dbReference>
<dbReference type="Pfam" id="PF12819">
    <property type="entry name" value="Malectin_like"/>
    <property type="match status" value="1"/>
</dbReference>
<dbReference type="Pfam" id="PF07714">
    <property type="entry name" value="PK_Tyr_Ser-Thr"/>
    <property type="match status" value="1"/>
</dbReference>
<evidence type="ECO:0000256" key="12">
    <source>
        <dbReference type="PROSITE-ProRule" id="PRU10141"/>
    </source>
</evidence>
<dbReference type="FunFam" id="2.60.120.430:FF:000007">
    <property type="entry name" value="FERONIA receptor-like kinase"/>
    <property type="match status" value="1"/>
</dbReference>
<dbReference type="GO" id="GO:0004714">
    <property type="term" value="F:transmembrane receptor protein tyrosine kinase activity"/>
    <property type="evidence" value="ECO:0007669"/>
    <property type="project" value="InterPro"/>
</dbReference>
<feature type="compositionally biased region" description="Basic and acidic residues" evidence="13">
    <location>
        <begin position="823"/>
        <end position="837"/>
    </location>
</feature>
<comment type="subcellular location">
    <subcellularLocation>
        <location evidence="1">Membrane</location>
        <topology evidence="1">Single-pass type I membrane protein</topology>
    </subcellularLocation>
</comment>
<evidence type="ECO:0000256" key="13">
    <source>
        <dbReference type="SAM" id="MobiDB-lite"/>
    </source>
</evidence>
<evidence type="ECO:0000256" key="14">
    <source>
        <dbReference type="SAM" id="Phobius"/>
    </source>
</evidence>
<dbReference type="FunFam" id="2.60.120.430:FF:000003">
    <property type="entry name" value="FERONIA receptor-like kinase"/>
    <property type="match status" value="1"/>
</dbReference>
<feature type="domain" description="Protein kinase" evidence="15">
    <location>
        <begin position="513"/>
        <end position="789"/>
    </location>
</feature>
<feature type="transmembrane region" description="Helical" evidence="14">
    <location>
        <begin position="435"/>
        <end position="457"/>
    </location>
</feature>
<keyword evidence="4 14" id="KW-0812">Transmembrane</keyword>
<evidence type="ECO:0000313" key="16">
    <source>
        <dbReference type="EMBL" id="RVW82768.1"/>
    </source>
</evidence>
<keyword evidence="8 12" id="KW-0067">ATP-binding</keyword>
<dbReference type="InterPro" id="IPR017441">
    <property type="entry name" value="Protein_kinase_ATP_BS"/>
</dbReference>
<keyword evidence="10 14" id="KW-0472">Membrane</keyword>
<sequence length="862" mass="96980">MPLFNHSIHSHPCLSLYLPPLPHHPHRRLHPYRKLRHQLWLPGNSLEFGRRWTGDIDSKFSPLEKGKLSTTSPAAEQPLLLVPYSTARLSRNEFTYSFPLTAGQKYIRLHFYPSSYGEFNRSKAFFSVKTSGGYTLLSNFSAALAADDLGKENIVKEFCINFHEVGEKLNITFTPTAGANAYAFINGIEIVSMPNYLYYTSSEEEASGVQIIGQQNSLNALEMVYRLNVGGQVVPPKDDTGMFRTWDTDDDYCVKLAFVPANTSINLKFTQKPNYTAPLDVYRTARTMGNNKTENMGYNLTWVLPVDSGFDYLIRLHFCEFQPEIQEQRDREFTILIANQTAENHADVIKWSGGNGIPTYRDYQVTTPSQGSNKKQKLYIQLHPNPDYRTVYNDAILNGIELFKHSNSEHNLAGDFNIPPSAAQFTSRESNKMKLVAITGGVVGGVVAVSVLCFFVVHQMKRKRDPGLRDRALWWRAVFHISTKSSDAHRSSLTSNLSRHFSLQDIKTATKNFDKGYIVGEGGFGNVYKGYINGGTTPVAIKRLNPESQQGAHEFMTEIEMLSQLRHIHLVSLIGYCNHKREMILVYEYMANGNLRDHLYNTDNPPLPWTQRLQICIGAARGLHYLHAGVKKTIIHRDVKTTNILLDHKWVAKVSDFGLSKMSPTSVANAHISTVVKGSFGYLDPEYFRFQRLNEKSDVYSFGVVLFEVLCARPPVNQTGEEEQAGLAHWAVTSYKNGKLEEIIDPHLEGKIAPMCLEKYGEVAVSCVLDQRIKRPSMSDVVRGLELALELQESTEKGNSINESLDHEESLSQISGTDDDDKDVFHNGGRDVCDSEASRVTIPSNDEKSSISVMMEDDACVV</sequence>
<keyword evidence="3" id="KW-0808">Transferase</keyword>
<organism evidence="16 17">
    <name type="scientific">Vitis vinifera</name>
    <name type="common">Grape</name>
    <dbReference type="NCBI Taxonomy" id="29760"/>
    <lineage>
        <taxon>Eukaryota</taxon>
        <taxon>Viridiplantae</taxon>
        <taxon>Streptophyta</taxon>
        <taxon>Embryophyta</taxon>
        <taxon>Tracheophyta</taxon>
        <taxon>Spermatophyta</taxon>
        <taxon>Magnoliopsida</taxon>
        <taxon>eudicotyledons</taxon>
        <taxon>Gunneridae</taxon>
        <taxon>Pentapetalae</taxon>
        <taxon>rosids</taxon>
        <taxon>Vitales</taxon>
        <taxon>Vitaceae</taxon>
        <taxon>Viteae</taxon>
        <taxon>Vitis</taxon>
    </lineage>
</organism>
<dbReference type="PANTHER" id="PTHR34590">
    <property type="entry name" value="OS03G0124300 PROTEIN-RELATED"/>
    <property type="match status" value="1"/>
</dbReference>
<dbReference type="AlphaFoldDB" id="A0A438HE77"/>